<protein>
    <recommendedName>
        <fullName evidence="3">Rad50/SbcC-type AAA domain-containing protein</fullName>
    </recommendedName>
</protein>
<dbReference type="RefSeq" id="WP_338391496.1">
    <property type="nucleotide sequence ID" value="NZ_AP025314.1"/>
</dbReference>
<evidence type="ECO:0000259" key="3">
    <source>
        <dbReference type="Pfam" id="PF13476"/>
    </source>
</evidence>
<reference evidence="4 5" key="1">
    <citation type="submission" date="2021-12" db="EMBL/GenBank/DDBJ databases">
        <title>Genome sequencing of bacteria with rrn-lacking chromosome and rrn-plasmid.</title>
        <authorList>
            <person name="Anda M."/>
            <person name="Iwasaki W."/>
        </authorList>
    </citation>
    <scope>NUCLEOTIDE SEQUENCE [LARGE SCALE GENOMIC DNA]</scope>
    <source>
        <strain evidence="4 5">DSM 100852</strain>
    </source>
</reference>
<dbReference type="Pfam" id="PF13476">
    <property type="entry name" value="AAA_23"/>
    <property type="match status" value="1"/>
</dbReference>
<dbReference type="Pfam" id="PF13558">
    <property type="entry name" value="SbcC_Walker_B"/>
    <property type="match status" value="1"/>
</dbReference>
<gene>
    <name evidence="4" type="ORF">FUAX_23440</name>
</gene>
<dbReference type="PANTHER" id="PTHR32114">
    <property type="entry name" value="ABC TRANSPORTER ABCH.3"/>
    <property type="match status" value="1"/>
</dbReference>
<evidence type="ECO:0000313" key="5">
    <source>
        <dbReference type="Proteomes" id="UP001348817"/>
    </source>
</evidence>
<dbReference type="InterPro" id="IPR027417">
    <property type="entry name" value="P-loop_NTPase"/>
</dbReference>
<feature type="coiled-coil region" evidence="1">
    <location>
        <begin position="300"/>
        <end position="451"/>
    </location>
</feature>
<feature type="coiled-coil region" evidence="1">
    <location>
        <begin position="801"/>
        <end position="828"/>
    </location>
</feature>
<proteinExistence type="predicted"/>
<dbReference type="Gene3D" id="3.40.50.300">
    <property type="entry name" value="P-loop containing nucleotide triphosphate hydrolases"/>
    <property type="match status" value="2"/>
</dbReference>
<feature type="coiled-coil region" evidence="1">
    <location>
        <begin position="219"/>
        <end position="273"/>
    </location>
</feature>
<dbReference type="PANTHER" id="PTHR32114:SF2">
    <property type="entry name" value="ABC TRANSPORTER ABCH.3"/>
    <property type="match status" value="1"/>
</dbReference>
<dbReference type="GO" id="GO:0006302">
    <property type="term" value="P:double-strand break repair"/>
    <property type="evidence" value="ECO:0007669"/>
    <property type="project" value="InterPro"/>
</dbReference>
<dbReference type="EMBL" id="AP025314">
    <property type="protein sequence ID" value="BDD09912.1"/>
    <property type="molecule type" value="Genomic_DNA"/>
</dbReference>
<sequence length="1211" mass="137531">MKILALRFKNINSLKGSHCLSFDKSPFKEAGLFAITGDTGAGKTTILDALTLALYGQIARPQGETKMVMTYGTGECSAEVDFETKDGVYRSSWTLRRARGKVGAKLQTPQRELACLNLNKEKGDILASKIKEVEKRVEEIVGLDFERFTRAVLLAQGAFTKFIEAHDNERGELLEKITGSKAYSEISVAAFKRAGLEERKLNDLEIRLNEKQLLSIEQKEQLEIELKEIESSILLLTSESKKIGNAIQWGNDLKDTRKRLEDVQKENELWTEKMKAFASGKERISVLEKAGELKASYNDLLKLRNQKKGHEATLKNIAERLPELNRKYESVKKLKQETEKELNVLVSEEEAKRALWDTVLTLDRDISKKSDELRAEKVRLVEVLNEKNREEGEIKVLKVKAKTEKEKKEELAKVALGTEELNNLKTALRDFQELQREIKRVENEASTVRSKKEEWNGSRETLLKALESEGKRKDALLSELEAGDKVLEKLITDTPDEFLNFDFKAYAEKIQTDRIELERSKKRYFTSALFTDLVGELGELEKTIKNLSDDIRESQSGLENKGIILTEKRSNLEALRQLKEQEILIKSLEEHREHLEDGKPCPLCGSEHHPWSNGSSPKEDSLDEKIKNKELEIAESETEREADLLRHSALEERLQQSGVSKERLYEKKSGLENDFITAGGSLKTILIKETHEGAQLSLEKELAEAERKQEEYWVFDRKKNELTQKVESTKAELNLVSQKLETISKNINDTDKSIADQKERFDKEICPELDKLRLSAEDIGHTYGIPVVDLETELGNKIRIAEKASDDLEEIRGRLELLEKERIRIEAGINQKENFLDQGKLDYDKSKAEKEALVEKRKSLFGENDPEKDRTEFLKNKSQLAKGLDDRSVEERKAGNECLVLQKEKTLTEESLEKAIVSEETDSRVFATGLLKNGFTSEDELSDVLGELEKLPELRNREREIREEGLLISEKMELEKTRLEKLLKEALTEKSISELESDLSKIEYDRSGKLEEKGRLEGRLEADKKAKKESGELTGELEAQKKEYSRWRSLNELIGSAKGDKLRKFAQGLTLRQVIRLANVHLERLNGRYVLRKTEDEDLSLSISDRFQGGDSRPISTLSGGEKFLVSLAMALGLSDLTGKKVRLDSLFIDEGFGTLDPKSLDDALAVLDGLRSTGKMIGVISHVEAMKERIGTVVKVVRKSGGTSTLELVH</sequence>
<organism evidence="4 5">
    <name type="scientific">Fulvitalea axinellae</name>
    <dbReference type="NCBI Taxonomy" id="1182444"/>
    <lineage>
        <taxon>Bacteria</taxon>
        <taxon>Pseudomonadati</taxon>
        <taxon>Bacteroidota</taxon>
        <taxon>Cytophagia</taxon>
        <taxon>Cytophagales</taxon>
        <taxon>Persicobacteraceae</taxon>
        <taxon>Fulvitalea</taxon>
    </lineage>
</organism>
<dbReference type="GO" id="GO:0016887">
    <property type="term" value="F:ATP hydrolysis activity"/>
    <property type="evidence" value="ECO:0007669"/>
    <property type="project" value="InterPro"/>
</dbReference>
<evidence type="ECO:0000256" key="1">
    <source>
        <dbReference type="SAM" id="Coils"/>
    </source>
</evidence>
<dbReference type="AlphaFoldDB" id="A0AAU9CPL9"/>
<keyword evidence="1" id="KW-0175">Coiled coil</keyword>
<keyword evidence="5" id="KW-1185">Reference proteome</keyword>
<accession>A0AAU9CPL9</accession>
<dbReference type="InterPro" id="IPR038729">
    <property type="entry name" value="Rad50/SbcC_AAA"/>
</dbReference>
<dbReference type="Proteomes" id="UP001348817">
    <property type="component" value="Chromosome"/>
</dbReference>
<evidence type="ECO:0000313" key="4">
    <source>
        <dbReference type="EMBL" id="BDD09912.1"/>
    </source>
</evidence>
<feature type="region of interest" description="Disordered" evidence="2">
    <location>
        <begin position="602"/>
        <end position="624"/>
    </location>
</feature>
<dbReference type="SUPFAM" id="SSF52540">
    <property type="entry name" value="P-loop containing nucleoside triphosphate hydrolases"/>
    <property type="match status" value="1"/>
</dbReference>
<name>A0AAU9CPL9_9BACT</name>
<evidence type="ECO:0000256" key="2">
    <source>
        <dbReference type="SAM" id="MobiDB-lite"/>
    </source>
</evidence>
<dbReference type="KEGG" id="fax:FUAX_23440"/>
<feature type="coiled-coil region" evidence="1">
    <location>
        <begin position="688"/>
        <end position="739"/>
    </location>
</feature>
<feature type="domain" description="Rad50/SbcC-type AAA" evidence="3">
    <location>
        <begin position="6"/>
        <end position="233"/>
    </location>
</feature>